<dbReference type="EMBL" id="WVTA01000021">
    <property type="protein sequence ID" value="KAK3197323.1"/>
    <property type="molecule type" value="Genomic_DNA"/>
</dbReference>
<name>A0AAN6RC90_9PLEO</name>
<organism evidence="4 5">
    <name type="scientific">Pseudopithomyces chartarum</name>
    <dbReference type="NCBI Taxonomy" id="1892770"/>
    <lineage>
        <taxon>Eukaryota</taxon>
        <taxon>Fungi</taxon>
        <taxon>Dikarya</taxon>
        <taxon>Ascomycota</taxon>
        <taxon>Pezizomycotina</taxon>
        <taxon>Dothideomycetes</taxon>
        <taxon>Pleosporomycetidae</taxon>
        <taxon>Pleosporales</taxon>
        <taxon>Massarineae</taxon>
        <taxon>Didymosphaeriaceae</taxon>
        <taxon>Pseudopithomyces</taxon>
    </lineage>
</organism>
<feature type="region of interest" description="Disordered" evidence="1">
    <location>
        <begin position="74"/>
        <end position="95"/>
    </location>
</feature>
<dbReference type="PANTHER" id="PTHR31331">
    <property type="entry name" value="LCCL DOMAIN PROTEIN (AFU_ORTHOLOGUE AFUA_5G08630)"/>
    <property type="match status" value="1"/>
</dbReference>
<sequence length="599" mass="65343">MSSGPEYMETRLECGKEGVRVSPWRAIGSVPSVIGRDTNPSHLSTQAPFAIDPNAHSLIHLGRTVHMASHFDDIEPALPPHAHSETQPRTSKRPSATVAFDVDPAYSYTGWGINPTPPPKKKWHETPFWNKMKSGIPAPIAHRTARIGSWLGGDGESKVNSIVPFFPHIQTFHSRIFAQLPKLARAGILICAFMLWLVLFGVLLSKDSLPSNIGGFGTPIRLSCTARLWPNAQSCGLDGRNCLPFDDSIFAFACPAGCADVSVLNPYAIGNNSIIYRPLIVGGGANSSEGNKPVYRGDSFICGAAIQAGILTDSSGGCGVVDLVGEKTDYRAASQNGMSSVGFPSSFPLSFVFDQSEPVVRASAKCRDPRWDLLALSIVFTVFFSLFATHPAIFFGPIFVITFWQVAMASDPPSYSDYPTLASTAAARFLPATFIVIFIYRISIFKTLNQLKAPYEKTIFLLFQGILVGLFINGVARWGLASILETAGALRGDAQLGTGLPSILEPVINATNITFTWQGLDRGYEGMSVLVNDVERFRGFHRAGDNSFTWARKDITHPEFFRFGFVNYGSFTGTTYSDFTRAGTWWPNGTWEMPPPGRT</sequence>
<proteinExistence type="predicted"/>
<dbReference type="InterPro" id="IPR051957">
    <property type="entry name" value="CRISP-LCCL_domain"/>
</dbReference>
<evidence type="ECO:0000259" key="3">
    <source>
        <dbReference type="PROSITE" id="PS50820"/>
    </source>
</evidence>
<dbReference type="Gene3D" id="2.170.130.20">
    <property type="entry name" value="LCCL-like domain"/>
    <property type="match status" value="1"/>
</dbReference>
<dbReference type="InterPro" id="IPR004043">
    <property type="entry name" value="LCCL"/>
</dbReference>
<feature type="transmembrane region" description="Helical" evidence="2">
    <location>
        <begin position="460"/>
        <end position="480"/>
    </location>
</feature>
<accession>A0AAN6RC90</accession>
<feature type="transmembrane region" description="Helical" evidence="2">
    <location>
        <begin position="418"/>
        <end position="440"/>
    </location>
</feature>
<dbReference type="SUPFAM" id="SSF69848">
    <property type="entry name" value="LCCL domain"/>
    <property type="match status" value="1"/>
</dbReference>
<dbReference type="InterPro" id="IPR036609">
    <property type="entry name" value="LCCL_sf"/>
</dbReference>
<evidence type="ECO:0000313" key="4">
    <source>
        <dbReference type="EMBL" id="KAK3197323.1"/>
    </source>
</evidence>
<evidence type="ECO:0000313" key="5">
    <source>
        <dbReference type="Proteomes" id="UP001280581"/>
    </source>
</evidence>
<dbReference type="PROSITE" id="PS50820">
    <property type="entry name" value="LCCL"/>
    <property type="match status" value="1"/>
</dbReference>
<gene>
    <name evidence="4" type="ORF">GRF29_1536g1376772</name>
</gene>
<keyword evidence="2" id="KW-0812">Transmembrane</keyword>
<dbReference type="PANTHER" id="PTHR31331:SF1">
    <property type="entry name" value="CYSTEINE RICH SECRETORY PROTEIN LCCL DOMAIN CONTAINING 2"/>
    <property type="match status" value="1"/>
</dbReference>
<evidence type="ECO:0000256" key="2">
    <source>
        <dbReference type="SAM" id="Phobius"/>
    </source>
</evidence>
<reference evidence="4 5" key="1">
    <citation type="submission" date="2021-02" db="EMBL/GenBank/DDBJ databases">
        <title>Genome assembly of Pseudopithomyces chartarum.</title>
        <authorList>
            <person name="Jauregui R."/>
            <person name="Singh J."/>
            <person name="Voisey C."/>
        </authorList>
    </citation>
    <scope>NUCLEOTIDE SEQUENCE [LARGE SCALE GENOMIC DNA]</scope>
    <source>
        <strain evidence="4 5">AGR01</strain>
    </source>
</reference>
<evidence type="ECO:0000256" key="1">
    <source>
        <dbReference type="SAM" id="MobiDB-lite"/>
    </source>
</evidence>
<dbReference type="Proteomes" id="UP001280581">
    <property type="component" value="Unassembled WGS sequence"/>
</dbReference>
<feature type="domain" description="LCCL" evidence="3">
    <location>
        <begin position="290"/>
        <end position="341"/>
    </location>
</feature>
<keyword evidence="2" id="KW-1133">Transmembrane helix</keyword>
<keyword evidence="5" id="KW-1185">Reference proteome</keyword>
<dbReference type="AlphaFoldDB" id="A0AAN6RC90"/>
<dbReference type="Pfam" id="PF03815">
    <property type="entry name" value="LCCL"/>
    <property type="match status" value="1"/>
</dbReference>
<feature type="transmembrane region" description="Helical" evidence="2">
    <location>
        <begin position="183"/>
        <end position="204"/>
    </location>
</feature>
<protein>
    <recommendedName>
        <fullName evidence="3">LCCL domain-containing protein</fullName>
    </recommendedName>
</protein>
<dbReference type="SMART" id="SM00603">
    <property type="entry name" value="LCCL"/>
    <property type="match status" value="1"/>
</dbReference>
<feature type="transmembrane region" description="Helical" evidence="2">
    <location>
        <begin position="373"/>
        <end position="406"/>
    </location>
</feature>
<comment type="caution">
    <text evidence="4">The sequence shown here is derived from an EMBL/GenBank/DDBJ whole genome shotgun (WGS) entry which is preliminary data.</text>
</comment>
<keyword evidence="2" id="KW-0472">Membrane</keyword>